<proteinExistence type="predicted"/>
<name>A0A3B1CWN6_9ZZZZ</name>
<feature type="non-terminal residue" evidence="1">
    <location>
        <position position="46"/>
    </location>
</feature>
<evidence type="ECO:0008006" key="2">
    <source>
        <dbReference type="Google" id="ProtNLM"/>
    </source>
</evidence>
<dbReference type="Gene3D" id="1.10.150.240">
    <property type="entry name" value="Putative phosphatase, domain 2"/>
    <property type="match status" value="1"/>
</dbReference>
<dbReference type="Gene3D" id="3.40.50.1000">
    <property type="entry name" value="HAD superfamily/HAD-like"/>
    <property type="match status" value="1"/>
</dbReference>
<gene>
    <name evidence="1" type="ORF">MNBD_NITROSPIRAE02-1458</name>
</gene>
<organism evidence="1">
    <name type="scientific">hydrothermal vent metagenome</name>
    <dbReference type="NCBI Taxonomy" id="652676"/>
    <lineage>
        <taxon>unclassified sequences</taxon>
        <taxon>metagenomes</taxon>
        <taxon>ecological metagenomes</taxon>
    </lineage>
</organism>
<dbReference type="InterPro" id="IPR036412">
    <property type="entry name" value="HAD-like_sf"/>
</dbReference>
<dbReference type="EMBL" id="UOGH01000025">
    <property type="protein sequence ID" value="VAX27090.1"/>
    <property type="molecule type" value="Genomic_DNA"/>
</dbReference>
<protein>
    <recommendedName>
        <fullName evidence="2">Phosphoglycolate phosphatase</fullName>
    </recommendedName>
</protein>
<dbReference type="AlphaFoldDB" id="A0A3B1CWN6"/>
<dbReference type="InterPro" id="IPR023214">
    <property type="entry name" value="HAD_sf"/>
</dbReference>
<dbReference type="InterPro" id="IPR023198">
    <property type="entry name" value="PGP-like_dom2"/>
</dbReference>
<reference evidence="1" key="1">
    <citation type="submission" date="2018-06" db="EMBL/GenBank/DDBJ databases">
        <authorList>
            <person name="Zhirakovskaya E."/>
        </authorList>
    </citation>
    <scope>NUCLEOTIDE SEQUENCE</scope>
</reference>
<accession>A0A3B1CWN6</accession>
<dbReference type="SUPFAM" id="SSF56784">
    <property type="entry name" value="HAD-like"/>
    <property type="match status" value="1"/>
</dbReference>
<sequence length="46" mass="5120">MNNKLLLFDIDGTLVDTGRAGTRALDKVFLKYFGIRDAFKGIRMAG</sequence>
<evidence type="ECO:0000313" key="1">
    <source>
        <dbReference type="EMBL" id="VAX27090.1"/>
    </source>
</evidence>